<reference evidence="1" key="2">
    <citation type="journal article" date="2015" name="Data Brief">
        <title>Shoot transcriptome of the giant reed, Arundo donax.</title>
        <authorList>
            <person name="Barrero R.A."/>
            <person name="Guerrero F.D."/>
            <person name="Moolhuijzen P."/>
            <person name="Goolsby J.A."/>
            <person name="Tidwell J."/>
            <person name="Bellgard S.E."/>
            <person name="Bellgard M.I."/>
        </authorList>
    </citation>
    <scope>NUCLEOTIDE SEQUENCE</scope>
    <source>
        <tissue evidence="1">Shoot tissue taken approximately 20 cm above the soil surface</tissue>
    </source>
</reference>
<dbReference type="EMBL" id="GBRH01181980">
    <property type="protein sequence ID" value="JAE15916.1"/>
    <property type="molecule type" value="Transcribed_RNA"/>
</dbReference>
<protein>
    <submittedName>
        <fullName evidence="1">Uncharacterized protein</fullName>
    </submittedName>
</protein>
<sequence>MCDTERLLRTQHLLAQVG</sequence>
<organism evidence="1">
    <name type="scientific">Arundo donax</name>
    <name type="common">Giant reed</name>
    <name type="synonym">Donax arundinaceus</name>
    <dbReference type="NCBI Taxonomy" id="35708"/>
    <lineage>
        <taxon>Eukaryota</taxon>
        <taxon>Viridiplantae</taxon>
        <taxon>Streptophyta</taxon>
        <taxon>Embryophyta</taxon>
        <taxon>Tracheophyta</taxon>
        <taxon>Spermatophyta</taxon>
        <taxon>Magnoliopsida</taxon>
        <taxon>Liliopsida</taxon>
        <taxon>Poales</taxon>
        <taxon>Poaceae</taxon>
        <taxon>PACMAD clade</taxon>
        <taxon>Arundinoideae</taxon>
        <taxon>Arundineae</taxon>
        <taxon>Arundo</taxon>
    </lineage>
</organism>
<proteinExistence type="predicted"/>
<evidence type="ECO:0000313" key="1">
    <source>
        <dbReference type="EMBL" id="JAE15916.1"/>
    </source>
</evidence>
<accession>A0A0A9G044</accession>
<name>A0A0A9G044_ARUDO</name>
<dbReference type="AlphaFoldDB" id="A0A0A9G044"/>
<reference evidence="1" key="1">
    <citation type="submission" date="2014-09" db="EMBL/GenBank/DDBJ databases">
        <authorList>
            <person name="Magalhaes I.L.F."/>
            <person name="Oliveira U."/>
            <person name="Santos F.R."/>
            <person name="Vidigal T.H.D.A."/>
            <person name="Brescovit A.D."/>
            <person name="Santos A.J."/>
        </authorList>
    </citation>
    <scope>NUCLEOTIDE SEQUENCE</scope>
    <source>
        <tissue evidence="1">Shoot tissue taken approximately 20 cm above the soil surface</tissue>
    </source>
</reference>